<dbReference type="InterPro" id="IPR036338">
    <property type="entry name" value="Aha1"/>
</dbReference>
<dbReference type="Gene3D" id="3.15.10.20">
    <property type="entry name" value="Activator of Hsp90 ATPase Aha1, N-terminal domain"/>
    <property type="match status" value="1"/>
</dbReference>
<dbReference type="Gene3D" id="3.30.530.20">
    <property type="match status" value="1"/>
</dbReference>
<evidence type="ECO:0000256" key="3">
    <source>
        <dbReference type="SAM" id="Phobius"/>
    </source>
</evidence>
<dbReference type="CDD" id="cd08892">
    <property type="entry name" value="SRPBCC_Aha1"/>
    <property type="match status" value="1"/>
</dbReference>
<keyword evidence="3" id="KW-0472">Membrane</keyword>
<organism evidence="5 6">
    <name type="scientific">Acaulospora morrowiae</name>
    <dbReference type="NCBI Taxonomy" id="94023"/>
    <lineage>
        <taxon>Eukaryota</taxon>
        <taxon>Fungi</taxon>
        <taxon>Fungi incertae sedis</taxon>
        <taxon>Mucoromycota</taxon>
        <taxon>Glomeromycotina</taxon>
        <taxon>Glomeromycetes</taxon>
        <taxon>Diversisporales</taxon>
        <taxon>Acaulosporaceae</taxon>
        <taxon>Acaulospora</taxon>
    </lineage>
</organism>
<dbReference type="InterPro" id="IPR015310">
    <property type="entry name" value="AHSA1-like_N"/>
</dbReference>
<dbReference type="SUPFAM" id="SSF55961">
    <property type="entry name" value="Bet v1-like"/>
    <property type="match status" value="1"/>
</dbReference>
<dbReference type="GO" id="GO:0001671">
    <property type="term" value="F:ATPase activator activity"/>
    <property type="evidence" value="ECO:0007669"/>
    <property type="project" value="InterPro"/>
</dbReference>
<dbReference type="SMART" id="SM01000">
    <property type="entry name" value="Aha1_N"/>
    <property type="match status" value="1"/>
</dbReference>
<dbReference type="PANTHER" id="PTHR13009:SF22">
    <property type="entry name" value="LD43819P"/>
    <property type="match status" value="1"/>
</dbReference>
<comment type="caution">
    <text evidence="5">The sequence shown here is derived from an EMBL/GenBank/DDBJ whole genome shotgun (WGS) entry which is preliminary data.</text>
</comment>
<gene>
    <name evidence="5" type="ORF">AMORRO_LOCUS2125</name>
</gene>
<accession>A0A9N8W4T2</accession>
<evidence type="ECO:0000256" key="2">
    <source>
        <dbReference type="SAM" id="MobiDB-lite"/>
    </source>
</evidence>
<evidence type="ECO:0000259" key="4">
    <source>
        <dbReference type="SMART" id="SM01000"/>
    </source>
</evidence>
<reference evidence="5" key="1">
    <citation type="submission" date="2021-06" db="EMBL/GenBank/DDBJ databases">
        <authorList>
            <person name="Kallberg Y."/>
            <person name="Tangrot J."/>
            <person name="Rosling A."/>
        </authorList>
    </citation>
    <scope>NUCLEOTIDE SEQUENCE</scope>
    <source>
        <strain evidence="5">CL551</strain>
    </source>
</reference>
<dbReference type="GO" id="GO:0006457">
    <property type="term" value="P:protein folding"/>
    <property type="evidence" value="ECO:0007669"/>
    <property type="project" value="TreeGrafter"/>
</dbReference>
<protein>
    <submittedName>
        <fullName evidence="5">4419_t:CDS:1</fullName>
    </submittedName>
</protein>
<proteinExistence type="inferred from homology"/>
<keyword evidence="6" id="KW-1185">Reference proteome</keyword>
<comment type="similarity">
    <text evidence="1">Belongs to the AHA1 family.</text>
</comment>
<dbReference type="InterPro" id="IPR023393">
    <property type="entry name" value="START-like_dom_sf"/>
</dbReference>
<feature type="transmembrane region" description="Helical" evidence="3">
    <location>
        <begin position="354"/>
        <end position="374"/>
    </location>
</feature>
<sequence>MSNWKNVNNWHWTTKNCSKWAKEYLKEKLVDLEAEQDGIVVKTTELTECSGDADLNQRKGKLIPFIDMVIELTWSGVAPDDTQAAGRIRVPELQNLGEDCVFEVSVDDETPAKEPIKVVVRKHLTPLLSEKFKQFGKDMVETHSKDVYIEPSKLGASTPPRPATPNESSGTSASSTFNSGSYYTTSKSTASTKIVNTTTIKDTVELRTSANQIYETLLDPGLVAAWTRSRPDIFKHIGSSFSLFDGNITGTIVELVPNEKIVQTWRLKTWPEGHFSTVTLKFEQTSDYTVVHVIQEGVPVGEEETVRRNWQTYYWNSIKSVFGYELISQKPKIPTKSRKTKPRKKSSNEGGGGGSNYILVVAFVLTAIVLGFAFSSRSSS</sequence>
<dbReference type="EMBL" id="CAJVPV010000868">
    <property type="protein sequence ID" value="CAG8477066.1"/>
    <property type="molecule type" value="Genomic_DNA"/>
</dbReference>
<dbReference type="SUPFAM" id="SSF103111">
    <property type="entry name" value="Activator of Hsp90 ATPase, Aha1"/>
    <property type="match status" value="1"/>
</dbReference>
<dbReference type="GO" id="GO:0051087">
    <property type="term" value="F:protein-folding chaperone binding"/>
    <property type="evidence" value="ECO:0007669"/>
    <property type="project" value="InterPro"/>
</dbReference>
<dbReference type="AlphaFoldDB" id="A0A9N8W4T2"/>
<dbReference type="OrthoDB" id="567237at2759"/>
<dbReference type="InterPro" id="IPR013538">
    <property type="entry name" value="ASHA1/2-like_C"/>
</dbReference>
<dbReference type="Proteomes" id="UP000789342">
    <property type="component" value="Unassembled WGS sequence"/>
</dbReference>
<dbReference type="PANTHER" id="PTHR13009">
    <property type="entry name" value="HEAT SHOCK PROTEIN 90 HSP90 CO-CHAPERONE AHA-1"/>
    <property type="match status" value="1"/>
</dbReference>
<evidence type="ECO:0000313" key="5">
    <source>
        <dbReference type="EMBL" id="CAG8477066.1"/>
    </source>
</evidence>
<dbReference type="Pfam" id="PF08327">
    <property type="entry name" value="AHSA1"/>
    <property type="match status" value="1"/>
</dbReference>
<evidence type="ECO:0000313" key="6">
    <source>
        <dbReference type="Proteomes" id="UP000789342"/>
    </source>
</evidence>
<name>A0A9N8W4T2_9GLOM</name>
<keyword evidence="3" id="KW-1133">Transmembrane helix</keyword>
<dbReference type="GO" id="GO:0005829">
    <property type="term" value="C:cytosol"/>
    <property type="evidence" value="ECO:0007669"/>
    <property type="project" value="TreeGrafter"/>
</dbReference>
<evidence type="ECO:0000256" key="1">
    <source>
        <dbReference type="ARBA" id="ARBA00006817"/>
    </source>
</evidence>
<feature type="domain" description="Activator of Hsp90 ATPase AHSA1-like N-terminal" evidence="4">
    <location>
        <begin position="14"/>
        <end position="145"/>
    </location>
</feature>
<dbReference type="Pfam" id="PF09229">
    <property type="entry name" value="Aha1_N"/>
    <property type="match status" value="1"/>
</dbReference>
<keyword evidence="3" id="KW-0812">Transmembrane</keyword>
<feature type="compositionally biased region" description="Low complexity" evidence="2">
    <location>
        <begin position="168"/>
        <end position="178"/>
    </location>
</feature>
<feature type="region of interest" description="Disordered" evidence="2">
    <location>
        <begin position="150"/>
        <end position="178"/>
    </location>
</feature>